<organism evidence="1 2">
    <name type="scientific">Streptomyces scopuliridis</name>
    <dbReference type="NCBI Taxonomy" id="452529"/>
    <lineage>
        <taxon>Bacteria</taxon>
        <taxon>Bacillati</taxon>
        <taxon>Actinomycetota</taxon>
        <taxon>Actinomycetes</taxon>
        <taxon>Kitasatosporales</taxon>
        <taxon>Streptomycetaceae</taxon>
        <taxon>Streptomyces</taxon>
    </lineage>
</organism>
<name>A0ACD4ZUD1_9ACTN</name>
<dbReference type="EMBL" id="CP109109">
    <property type="protein sequence ID" value="WSC01994.1"/>
    <property type="molecule type" value="Genomic_DNA"/>
</dbReference>
<protein>
    <submittedName>
        <fullName evidence="1">Tripartite tricarboxylate transporter TctB family protein</fullName>
    </submittedName>
</protein>
<accession>A0ACD4ZUD1</accession>
<proteinExistence type="predicted"/>
<reference evidence="1" key="1">
    <citation type="submission" date="2022-10" db="EMBL/GenBank/DDBJ databases">
        <title>The complete genomes of actinobacterial strains from the NBC collection.</title>
        <authorList>
            <person name="Joergensen T.S."/>
            <person name="Alvarez Arevalo M."/>
            <person name="Sterndorff E.B."/>
            <person name="Faurdal D."/>
            <person name="Vuksanovic O."/>
            <person name="Mourched A.-S."/>
            <person name="Charusanti P."/>
            <person name="Shaw S."/>
            <person name="Blin K."/>
            <person name="Weber T."/>
        </authorList>
    </citation>
    <scope>NUCLEOTIDE SEQUENCE</scope>
    <source>
        <strain evidence="1">NBC 01771</strain>
    </source>
</reference>
<evidence type="ECO:0000313" key="2">
    <source>
        <dbReference type="Proteomes" id="UP001348369"/>
    </source>
</evidence>
<sequence>MTTNIYPGNDKASASAPVSGPNADAEFRAGSDAGLAPRADPRHGRDMWGSAVTIVVSALALQRSSSYGLRGDTQVVGPGLFPGIVSAVLLVLGIVWALQTWRRTVPQPDELIELPDRGGVLRIAITVAAMLVPALVFDQIDFRLTIFAIAFVVLRFVFGAPIVMTCLVSAGLSAVCYFGLSVGLGMVLPLSF</sequence>
<gene>
    <name evidence="1" type="ORF">OG835_36645</name>
</gene>
<evidence type="ECO:0000313" key="1">
    <source>
        <dbReference type="EMBL" id="WSC01994.1"/>
    </source>
</evidence>
<dbReference type="Proteomes" id="UP001348369">
    <property type="component" value="Chromosome"/>
</dbReference>
<keyword evidence="2" id="KW-1185">Reference proteome</keyword>